<dbReference type="SUPFAM" id="SSF53448">
    <property type="entry name" value="Nucleotide-diphospho-sugar transferases"/>
    <property type="match status" value="1"/>
</dbReference>
<keyword evidence="5" id="KW-1185">Reference proteome</keyword>
<dbReference type="EMBL" id="VYTZ01000006">
    <property type="protein sequence ID" value="KAA9377524.1"/>
    <property type="molecule type" value="Genomic_DNA"/>
</dbReference>
<sequence length="331" mass="36435">MFSVIVPVYRNAEFVPALIAEFGGVSAAVAERHGMPVEFVFVVDASPDDSHELLRTALAQAPFRSQLLLHARNFGAFAAIRTGLRAARGDYFAVISADLQEPPELLLGFLDELVEDRADIAVGVRRSREDPGPSRLAAGVFWSFYRRFVVRDIPRGGVDVFGCNKRIRDELLRLEEANSSLVGLVYWLGFRRSEVPFERRARAFGKSTWTFRKKVDYLLDSVFAFTDLPIRILTVLGALGFAFAAFLAVFVVVMRLTGQIAAAGYTTTILVITFFGALNTLGLGFLGSYVWRSYENTKKRPLALVSSALSFDGAPGTSGALSDLLHSGRRP</sequence>
<keyword evidence="2" id="KW-1133">Transmembrane helix</keyword>
<dbReference type="Pfam" id="PF00535">
    <property type="entry name" value="Glycos_transf_2"/>
    <property type="match status" value="1"/>
</dbReference>
<evidence type="ECO:0000259" key="3">
    <source>
        <dbReference type="Pfam" id="PF00535"/>
    </source>
</evidence>
<dbReference type="Proteomes" id="UP000327011">
    <property type="component" value="Unassembled WGS sequence"/>
</dbReference>
<keyword evidence="2" id="KW-0812">Transmembrane</keyword>
<evidence type="ECO:0000313" key="5">
    <source>
        <dbReference type="Proteomes" id="UP000327011"/>
    </source>
</evidence>
<gene>
    <name evidence="4" type="ORF">F5972_17970</name>
</gene>
<dbReference type="InterPro" id="IPR001173">
    <property type="entry name" value="Glyco_trans_2-like"/>
</dbReference>
<dbReference type="PANTHER" id="PTHR48090">
    <property type="entry name" value="UNDECAPRENYL-PHOSPHATE 4-DEOXY-4-FORMAMIDO-L-ARABINOSE TRANSFERASE-RELATED"/>
    <property type="match status" value="1"/>
</dbReference>
<reference evidence="4 5" key="1">
    <citation type="submission" date="2019-09" db="EMBL/GenBank/DDBJ databases">
        <title>Screening of Novel Bioactive Compounds from Soil-Associated.</title>
        <authorList>
            <person name="Gong X."/>
        </authorList>
    </citation>
    <scope>NUCLEOTIDE SEQUENCE [LARGE SCALE GENOMIC DNA]</scope>
    <source>
        <strain evidence="4 5">Gxj-6</strain>
    </source>
</reference>
<keyword evidence="2" id="KW-0472">Membrane</keyword>
<evidence type="ECO:0000256" key="1">
    <source>
        <dbReference type="ARBA" id="ARBA00006739"/>
    </source>
</evidence>
<feature type="domain" description="Glycosyltransferase 2-like" evidence="3">
    <location>
        <begin position="3"/>
        <end position="148"/>
    </location>
</feature>
<dbReference type="CDD" id="cd04187">
    <property type="entry name" value="DPM1_like_bac"/>
    <property type="match status" value="1"/>
</dbReference>
<evidence type="ECO:0000313" key="4">
    <source>
        <dbReference type="EMBL" id="KAA9377524.1"/>
    </source>
</evidence>
<dbReference type="InterPro" id="IPR029044">
    <property type="entry name" value="Nucleotide-diphossugar_trans"/>
</dbReference>
<evidence type="ECO:0000256" key="2">
    <source>
        <dbReference type="SAM" id="Phobius"/>
    </source>
</evidence>
<dbReference type="InterPro" id="IPR050256">
    <property type="entry name" value="Glycosyltransferase_2"/>
</dbReference>
<keyword evidence="4" id="KW-0808">Transferase</keyword>
<dbReference type="AlphaFoldDB" id="A0A5J5K3T3"/>
<accession>A0A5J5K3T3</accession>
<feature type="transmembrane region" description="Helical" evidence="2">
    <location>
        <begin position="268"/>
        <end position="291"/>
    </location>
</feature>
<feature type="transmembrane region" description="Helical" evidence="2">
    <location>
        <begin position="232"/>
        <end position="256"/>
    </location>
</feature>
<dbReference type="PANTHER" id="PTHR48090:SF8">
    <property type="entry name" value="GLYCOSYLTRANSFERASE CSBB-RELATED"/>
    <property type="match status" value="1"/>
</dbReference>
<dbReference type="GO" id="GO:0016740">
    <property type="term" value="F:transferase activity"/>
    <property type="evidence" value="ECO:0007669"/>
    <property type="project" value="UniProtKB-KW"/>
</dbReference>
<name>A0A5J5K3T3_9ACTN</name>
<dbReference type="RefSeq" id="WP_150934717.1">
    <property type="nucleotide sequence ID" value="NZ_VYTZ01000006.1"/>
</dbReference>
<organism evidence="4 5">
    <name type="scientific">Microbispora cellulosiformans</name>
    <dbReference type="NCBI Taxonomy" id="2614688"/>
    <lineage>
        <taxon>Bacteria</taxon>
        <taxon>Bacillati</taxon>
        <taxon>Actinomycetota</taxon>
        <taxon>Actinomycetes</taxon>
        <taxon>Streptosporangiales</taxon>
        <taxon>Streptosporangiaceae</taxon>
        <taxon>Microbispora</taxon>
    </lineage>
</organism>
<protein>
    <submittedName>
        <fullName evidence="4">Glycosyltransferase family 2 protein</fullName>
    </submittedName>
</protein>
<comment type="similarity">
    <text evidence="1">Belongs to the glycosyltransferase 2 family.</text>
</comment>
<dbReference type="Gene3D" id="3.90.550.10">
    <property type="entry name" value="Spore Coat Polysaccharide Biosynthesis Protein SpsA, Chain A"/>
    <property type="match status" value="1"/>
</dbReference>
<proteinExistence type="inferred from homology"/>
<comment type="caution">
    <text evidence="4">The sequence shown here is derived from an EMBL/GenBank/DDBJ whole genome shotgun (WGS) entry which is preliminary data.</text>
</comment>
<dbReference type="GO" id="GO:0005886">
    <property type="term" value="C:plasma membrane"/>
    <property type="evidence" value="ECO:0007669"/>
    <property type="project" value="TreeGrafter"/>
</dbReference>